<feature type="region of interest" description="Disordered" evidence="1">
    <location>
        <begin position="1"/>
        <end position="24"/>
    </location>
</feature>
<organism evidence="2">
    <name type="scientific">Pundamilia nyererei</name>
    <dbReference type="NCBI Taxonomy" id="303518"/>
    <lineage>
        <taxon>Eukaryota</taxon>
        <taxon>Metazoa</taxon>
        <taxon>Chordata</taxon>
        <taxon>Craniata</taxon>
        <taxon>Vertebrata</taxon>
        <taxon>Euteleostomi</taxon>
        <taxon>Actinopterygii</taxon>
        <taxon>Neopterygii</taxon>
        <taxon>Teleostei</taxon>
        <taxon>Neoteleostei</taxon>
        <taxon>Acanthomorphata</taxon>
        <taxon>Ovalentaria</taxon>
        <taxon>Cichlomorphae</taxon>
        <taxon>Cichliformes</taxon>
        <taxon>Cichlidae</taxon>
        <taxon>African cichlids</taxon>
        <taxon>Pseudocrenilabrinae</taxon>
        <taxon>Haplochromini</taxon>
        <taxon>Pundamilia</taxon>
    </lineage>
</organism>
<dbReference type="Ensembl" id="ENSPNYT00000009805.1">
    <property type="protein sequence ID" value="ENSPNYP00000009583.1"/>
    <property type="gene ID" value="ENSPNYG00000007260.1"/>
</dbReference>
<accession>A0A3B4FI96</accession>
<evidence type="ECO:0000313" key="2">
    <source>
        <dbReference type="Ensembl" id="ENSPNYP00000009583.1"/>
    </source>
</evidence>
<dbReference type="AlphaFoldDB" id="A0A3B4FI96"/>
<feature type="compositionally biased region" description="Basic residues" evidence="1">
    <location>
        <begin position="1"/>
        <end position="17"/>
    </location>
</feature>
<proteinExistence type="predicted"/>
<protein>
    <submittedName>
        <fullName evidence="2">Uncharacterized protein</fullName>
    </submittedName>
</protein>
<evidence type="ECO:0000256" key="1">
    <source>
        <dbReference type="SAM" id="MobiDB-lite"/>
    </source>
</evidence>
<dbReference type="GeneTree" id="ENSGT00940000180287"/>
<name>A0A3B4FI96_9CICH</name>
<reference evidence="2" key="1">
    <citation type="submission" date="2023-09" db="UniProtKB">
        <authorList>
            <consortium name="Ensembl"/>
        </authorList>
    </citation>
    <scope>IDENTIFICATION</scope>
</reference>
<sequence length="119" mass="13769">KDRGTKKRRMKYFKNKNKTSSDTVKDTVNHTSDVAWDLSGICQILVGKLTLHNNLCGESPRKKMSWLAVQHIAARLNFANEHEKVPDEYWVRYIFTALTGCSMNLARTTRVNTHRRTMS</sequence>